<dbReference type="AlphaFoldDB" id="A0AB39MRR7"/>
<sequence>MLVCTGGLRRGRLLLLRGLRRGIRTDALDGHPGPVQAVDMSVTYSPRVLARTLAMLSRTHVPRRHP</sequence>
<gene>
    <name evidence="1" type="ORF">AB5J58_47915</name>
</gene>
<name>A0AB39MRR7_9ACTN</name>
<proteinExistence type="predicted"/>
<reference evidence="1" key="1">
    <citation type="submission" date="2024-07" db="EMBL/GenBank/DDBJ databases">
        <authorList>
            <person name="Yu S.T."/>
        </authorList>
    </citation>
    <scope>NUCLEOTIDE SEQUENCE</scope>
    <source>
        <strain evidence="1">R08</strain>
    </source>
</reference>
<organism evidence="1">
    <name type="scientific">Streptomyces sp. R08</name>
    <dbReference type="NCBI Taxonomy" id="3238624"/>
    <lineage>
        <taxon>Bacteria</taxon>
        <taxon>Bacillati</taxon>
        <taxon>Actinomycetota</taxon>
        <taxon>Actinomycetes</taxon>
        <taxon>Kitasatosporales</taxon>
        <taxon>Streptomycetaceae</taxon>
        <taxon>Streptomyces</taxon>
    </lineage>
</organism>
<dbReference type="EMBL" id="CP163431">
    <property type="protein sequence ID" value="XDQ07448.1"/>
    <property type="molecule type" value="Genomic_DNA"/>
</dbReference>
<protein>
    <submittedName>
        <fullName evidence="1">Uncharacterized protein</fullName>
    </submittedName>
</protein>
<accession>A0AB39MRR7</accession>
<evidence type="ECO:0000313" key="1">
    <source>
        <dbReference type="EMBL" id="XDQ07448.1"/>
    </source>
</evidence>
<dbReference type="RefSeq" id="WP_369192231.1">
    <property type="nucleotide sequence ID" value="NZ_CP163431.1"/>
</dbReference>